<keyword evidence="1" id="KW-0472">Membrane</keyword>
<proteinExistence type="predicted"/>
<dbReference type="EMBL" id="JACTNZ010000009">
    <property type="protein sequence ID" value="KAG5532627.1"/>
    <property type="molecule type" value="Genomic_DNA"/>
</dbReference>
<keyword evidence="1" id="KW-1133">Transmembrane helix</keyword>
<accession>A0AAV6IWE5</accession>
<organism evidence="2 3">
    <name type="scientific">Rhododendron griersonianum</name>
    <dbReference type="NCBI Taxonomy" id="479676"/>
    <lineage>
        <taxon>Eukaryota</taxon>
        <taxon>Viridiplantae</taxon>
        <taxon>Streptophyta</taxon>
        <taxon>Embryophyta</taxon>
        <taxon>Tracheophyta</taxon>
        <taxon>Spermatophyta</taxon>
        <taxon>Magnoliopsida</taxon>
        <taxon>eudicotyledons</taxon>
        <taxon>Gunneridae</taxon>
        <taxon>Pentapetalae</taxon>
        <taxon>asterids</taxon>
        <taxon>Ericales</taxon>
        <taxon>Ericaceae</taxon>
        <taxon>Ericoideae</taxon>
        <taxon>Rhodoreae</taxon>
        <taxon>Rhododendron</taxon>
    </lineage>
</organism>
<evidence type="ECO:0000313" key="2">
    <source>
        <dbReference type="EMBL" id="KAG5532627.1"/>
    </source>
</evidence>
<keyword evidence="1" id="KW-0812">Transmembrane</keyword>
<name>A0AAV6IWE5_9ERIC</name>
<evidence type="ECO:0000256" key="1">
    <source>
        <dbReference type="SAM" id="Phobius"/>
    </source>
</evidence>
<dbReference type="AlphaFoldDB" id="A0AAV6IWE5"/>
<reference evidence="2" key="1">
    <citation type="submission" date="2020-08" db="EMBL/GenBank/DDBJ databases">
        <title>Plant Genome Project.</title>
        <authorList>
            <person name="Zhang R.-G."/>
        </authorList>
    </citation>
    <scope>NUCLEOTIDE SEQUENCE</scope>
    <source>
        <strain evidence="2">WSP0</strain>
        <tissue evidence="2">Leaf</tissue>
    </source>
</reference>
<keyword evidence="3" id="KW-1185">Reference proteome</keyword>
<protein>
    <submittedName>
        <fullName evidence="2">Uncharacterized protein</fullName>
    </submittedName>
</protein>
<dbReference type="Proteomes" id="UP000823749">
    <property type="component" value="Chromosome 9"/>
</dbReference>
<evidence type="ECO:0000313" key="3">
    <source>
        <dbReference type="Proteomes" id="UP000823749"/>
    </source>
</evidence>
<feature type="transmembrane region" description="Helical" evidence="1">
    <location>
        <begin position="60"/>
        <end position="82"/>
    </location>
</feature>
<comment type="caution">
    <text evidence="2">The sequence shown here is derived from an EMBL/GenBank/DDBJ whole genome shotgun (WGS) entry which is preliminary data.</text>
</comment>
<sequence>MSEQRRITKTKFSTTSITHPKLSVSILFLTTATAAVLQLIPYDQSGPYRVPKRLFKAHPSVFHAFLVSGMFAFSGALSALFLQSKPNMNRACSFYSSVSVASAV</sequence>
<feature type="transmembrane region" description="Helical" evidence="1">
    <location>
        <begin position="21"/>
        <end position="40"/>
    </location>
</feature>
<gene>
    <name evidence="2" type="ORF">RHGRI_027053</name>
</gene>